<feature type="coiled-coil region" evidence="1">
    <location>
        <begin position="132"/>
        <end position="159"/>
    </location>
</feature>
<feature type="domain" description="Plasmid replication protein C N-terminal" evidence="2">
    <location>
        <begin position="10"/>
        <end position="163"/>
    </location>
</feature>
<dbReference type="AlphaFoldDB" id="A0A1U7JL74"/>
<gene>
    <name evidence="4" type="ORF">A3843_03730</name>
</gene>
<dbReference type="RefSeq" id="WP_028480063.1">
    <property type="nucleotide sequence ID" value="NZ_LVVZ01000005.1"/>
</dbReference>
<dbReference type="Proteomes" id="UP000185783">
    <property type="component" value="Unassembled WGS sequence"/>
</dbReference>
<dbReference type="InterPro" id="IPR021760">
    <property type="entry name" value="RepC_C"/>
</dbReference>
<evidence type="ECO:0000256" key="1">
    <source>
        <dbReference type="SAM" id="Coils"/>
    </source>
</evidence>
<evidence type="ECO:0000259" key="3">
    <source>
        <dbReference type="Pfam" id="PF11800"/>
    </source>
</evidence>
<evidence type="ECO:0000313" key="4">
    <source>
        <dbReference type="EMBL" id="OKL45442.1"/>
    </source>
</evidence>
<evidence type="ECO:0000259" key="2">
    <source>
        <dbReference type="Pfam" id="PF03428"/>
    </source>
</evidence>
<dbReference type="Pfam" id="PF03428">
    <property type="entry name" value="RP-C"/>
    <property type="match status" value="1"/>
</dbReference>
<proteinExistence type="predicted"/>
<protein>
    <submittedName>
        <fullName evidence="4">Uncharacterized protein</fullName>
    </submittedName>
</protein>
<dbReference type="EMBL" id="LVVZ01000005">
    <property type="protein sequence ID" value="OKL45442.1"/>
    <property type="molecule type" value="Genomic_DNA"/>
</dbReference>
<comment type="caution">
    <text evidence="4">The sequence shown here is derived from an EMBL/GenBank/DDBJ whole genome shotgun (WGS) entry which is preliminary data.</text>
</comment>
<reference evidence="4 5" key="1">
    <citation type="submission" date="2016-03" db="EMBL/GenBank/DDBJ databases">
        <title>Genome sequence of Nesiotobacter sp. nov., a moderately halophilic alphaproteobacterium isolated from the Yellow Sea, China.</title>
        <authorList>
            <person name="Zhang G."/>
            <person name="Zhang R."/>
        </authorList>
    </citation>
    <scope>NUCLEOTIDE SEQUENCE [LARGE SCALE GENOMIC DNA]</scope>
    <source>
        <strain evidence="4 5">WB1-6</strain>
    </source>
</reference>
<keyword evidence="5" id="KW-1185">Reference proteome</keyword>
<feature type="domain" description="Plasmid replication protein C C-terminal" evidence="3">
    <location>
        <begin position="277"/>
        <end position="358"/>
    </location>
</feature>
<sequence>MCVTLTHGGLPQEFTRSDLLGLIDAQGSAAGLSGTDIKVIKHYILKVRDEDFRAGRICAVWQRLPVIAQELFLDERAVTRAENRLAKAGWLLKTNAPKSRRAGQREQAGEQRIIWAAGVNLQPLIDHRVPNLLRIARQREAASAELDRARAEAKHLFSEIRALRVSEAIERALEVLPFGRLSRVRAVEQLKKIIEAFSSLLSSFKKQGVGKSVDAFEAGQTKAPSRTDKTSARYNTHQKTLIQNCRQNAVQFSFQQCIENAHKDMRENMRFLGGDSQANFIEAANLLRRDLRISDELWSQACHRLNRVTAAILVSIIYKNTQCPKGHKAHVRHAAACFRKLIQRATFEPQFLSRVVFKNLKGDGVGSWAIS</sequence>
<accession>A0A1U7JL74</accession>
<evidence type="ECO:0000313" key="5">
    <source>
        <dbReference type="Proteomes" id="UP000185783"/>
    </source>
</evidence>
<dbReference type="InterPro" id="IPR005090">
    <property type="entry name" value="RepC_N"/>
</dbReference>
<keyword evidence="1" id="KW-0175">Coiled coil</keyword>
<dbReference type="Pfam" id="PF11800">
    <property type="entry name" value="RP-C_C"/>
    <property type="match status" value="1"/>
</dbReference>
<organism evidence="4 5">
    <name type="scientific">Pseudovibrio exalbescens</name>
    <dbReference type="NCBI Taxonomy" id="197461"/>
    <lineage>
        <taxon>Bacteria</taxon>
        <taxon>Pseudomonadati</taxon>
        <taxon>Pseudomonadota</taxon>
        <taxon>Alphaproteobacteria</taxon>
        <taxon>Hyphomicrobiales</taxon>
        <taxon>Stappiaceae</taxon>
        <taxon>Pseudovibrio</taxon>
    </lineage>
</organism>
<name>A0A1U7JL74_9HYPH</name>